<reference evidence="1" key="1">
    <citation type="journal article" date="2015" name="Nature">
        <title>Complex archaea that bridge the gap between prokaryotes and eukaryotes.</title>
        <authorList>
            <person name="Spang A."/>
            <person name="Saw J.H."/>
            <person name="Jorgensen S.L."/>
            <person name="Zaremba-Niedzwiedzka K."/>
            <person name="Martijn J."/>
            <person name="Lind A.E."/>
            <person name="van Eijk R."/>
            <person name="Schleper C."/>
            <person name="Guy L."/>
            <person name="Ettema T.J."/>
        </authorList>
    </citation>
    <scope>NUCLEOTIDE SEQUENCE</scope>
</reference>
<gene>
    <name evidence="1" type="ORF">LCGC14_1689290</name>
</gene>
<organism evidence="1">
    <name type="scientific">marine sediment metagenome</name>
    <dbReference type="NCBI Taxonomy" id="412755"/>
    <lineage>
        <taxon>unclassified sequences</taxon>
        <taxon>metagenomes</taxon>
        <taxon>ecological metagenomes</taxon>
    </lineage>
</organism>
<proteinExistence type="predicted"/>
<dbReference type="EMBL" id="LAZR01014753">
    <property type="protein sequence ID" value="KKM16090.1"/>
    <property type="molecule type" value="Genomic_DNA"/>
</dbReference>
<accession>A0A0F9KLE3</accession>
<protein>
    <submittedName>
        <fullName evidence="1">Uncharacterized protein</fullName>
    </submittedName>
</protein>
<evidence type="ECO:0000313" key="1">
    <source>
        <dbReference type="EMBL" id="KKM16090.1"/>
    </source>
</evidence>
<comment type="caution">
    <text evidence="1">The sequence shown here is derived from an EMBL/GenBank/DDBJ whole genome shotgun (WGS) entry which is preliminary data.</text>
</comment>
<sequence>MPDCRVPAAFGAFDFGRGALIENTTK</sequence>
<feature type="non-terminal residue" evidence="1">
    <location>
        <position position="26"/>
    </location>
</feature>
<name>A0A0F9KLE3_9ZZZZ</name>
<dbReference type="AlphaFoldDB" id="A0A0F9KLE3"/>